<dbReference type="HOGENOM" id="CLU_077121_1_0_9"/>
<protein>
    <recommendedName>
        <fullName evidence="1">site-specific DNA-methyltransferase (adenine-specific)</fullName>
        <ecNumber evidence="1">2.1.1.72</ecNumber>
    </recommendedName>
</protein>
<dbReference type="OrthoDB" id="9815272at2"/>
<keyword evidence="2" id="KW-0489">Methyltransferase</keyword>
<comment type="catalytic activity">
    <reaction evidence="6">
        <text>a 2'-deoxyadenosine in DNA + S-adenosyl-L-methionine = an N(6)-methyl-2'-deoxyadenosine in DNA + S-adenosyl-L-homocysteine + H(+)</text>
        <dbReference type="Rhea" id="RHEA:15197"/>
        <dbReference type="Rhea" id="RHEA-COMP:12418"/>
        <dbReference type="Rhea" id="RHEA-COMP:12419"/>
        <dbReference type="ChEBI" id="CHEBI:15378"/>
        <dbReference type="ChEBI" id="CHEBI:57856"/>
        <dbReference type="ChEBI" id="CHEBI:59789"/>
        <dbReference type="ChEBI" id="CHEBI:90615"/>
        <dbReference type="ChEBI" id="CHEBI:90616"/>
        <dbReference type="EC" id="2.1.1.72"/>
    </reaction>
</comment>
<accession>E6MDD3</accession>
<dbReference type="GO" id="GO:0009307">
    <property type="term" value="P:DNA restriction-modification system"/>
    <property type="evidence" value="ECO:0007669"/>
    <property type="project" value="UniProtKB-KW"/>
</dbReference>
<dbReference type="Proteomes" id="UP000004754">
    <property type="component" value="Unassembled WGS sequence"/>
</dbReference>
<dbReference type="Gene3D" id="3.40.50.150">
    <property type="entry name" value="Vaccinia Virus protein VP39"/>
    <property type="match status" value="1"/>
</dbReference>
<evidence type="ECO:0000256" key="2">
    <source>
        <dbReference type="ARBA" id="ARBA00022603"/>
    </source>
</evidence>
<reference evidence="7 8" key="1">
    <citation type="submission" date="2010-12" db="EMBL/GenBank/DDBJ databases">
        <authorList>
            <person name="Muzny D."/>
            <person name="Qin X."/>
            <person name="Deng J."/>
            <person name="Jiang H."/>
            <person name="Liu Y."/>
            <person name="Qu J."/>
            <person name="Song X.-Z."/>
            <person name="Zhang L."/>
            <person name="Thornton R."/>
            <person name="Coyle M."/>
            <person name="Francisco L."/>
            <person name="Jackson L."/>
            <person name="Javaid M."/>
            <person name="Korchina V."/>
            <person name="Kovar C."/>
            <person name="Mata R."/>
            <person name="Mathew T."/>
            <person name="Ngo R."/>
            <person name="Nguyen L."/>
            <person name="Nguyen N."/>
            <person name="Okwuonu G."/>
            <person name="Ongeri F."/>
            <person name="Pham C."/>
            <person name="Simmons D."/>
            <person name="Wilczek-Boney K."/>
            <person name="Hale W."/>
            <person name="Jakkamsetti A."/>
            <person name="Pham P."/>
            <person name="Ruth R."/>
            <person name="San Lucas F."/>
            <person name="Warren J."/>
            <person name="Zhang J."/>
            <person name="Zhao Z."/>
            <person name="Zhou C."/>
            <person name="Zhu D."/>
            <person name="Lee S."/>
            <person name="Bess C."/>
            <person name="Blankenburg K."/>
            <person name="Forbes L."/>
            <person name="Fu Q."/>
            <person name="Gubbala S."/>
            <person name="Hirani K."/>
            <person name="Jayaseelan J.C."/>
            <person name="Lara F."/>
            <person name="Munidasa M."/>
            <person name="Palculict T."/>
            <person name="Patil S."/>
            <person name="Pu L.-L."/>
            <person name="Saada N."/>
            <person name="Tang L."/>
            <person name="Weissenberger G."/>
            <person name="Zhu Y."/>
            <person name="Hemphill L."/>
            <person name="Shang Y."/>
            <person name="Youmans B."/>
            <person name="Ayvaz T."/>
            <person name="Ross M."/>
            <person name="Santibanez J."/>
            <person name="Aqrawi P."/>
            <person name="Gross S."/>
            <person name="Joshi V."/>
            <person name="Fowler G."/>
            <person name="Nazareth L."/>
            <person name="Reid J."/>
            <person name="Worley K."/>
            <person name="Petrosino J."/>
            <person name="Highlander S."/>
            <person name="Gibbs R."/>
        </authorList>
    </citation>
    <scope>NUCLEOTIDE SEQUENCE [LARGE SCALE GENOMIC DNA]</scope>
    <source>
        <strain evidence="7 8">ATCC 23263</strain>
    </source>
</reference>
<keyword evidence="3" id="KW-0808">Transferase</keyword>
<name>E6MDD3_9FIRM</name>
<dbReference type="InterPro" id="IPR029063">
    <property type="entry name" value="SAM-dependent_MTases_sf"/>
</dbReference>
<dbReference type="eggNOG" id="COG0286">
    <property type="taxonomic scope" value="Bacteria"/>
</dbReference>
<sequence>MENSLIKSKSRVQQHGEVFTPAAVVERMLDLPGVRAACERLTATFLEPAAGEGAFLVAILRRKLAAVQKTCIAAADWHQKSLFALTTLYGIELLEDNVEMLVMNLMDTFRTGYEAGLAAFDAAPDPRVMAAARVVIQANMIQGDALTGRTGEGDPIVFTQWRLLPQDAAGSQILRVATSRHEMRELLAAGEEDVAPAPETEEQVVMNLSALLPETAVGAPEPDETIVPILSLGKET</sequence>
<keyword evidence="8" id="KW-1185">Reference proteome</keyword>
<dbReference type="STRING" id="887929.HMP0721_0015"/>
<keyword evidence="4" id="KW-0680">Restriction system</keyword>
<evidence type="ECO:0000313" key="7">
    <source>
        <dbReference type="EMBL" id="EFV02909.1"/>
    </source>
</evidence>
<evidence type="ECO:0000256" key="5">
    <source>
        <dbReference type="ARBA" id="ARBA00023125"/>
    </source>
</evidence>
<gene>
    <name evidence="7" type="ORF">HMP0721_0015</name>
</gene>
<proteinExistence type="predicted"/>
<dbReference type="PANTHER" id="PTHR33841">
    <property type="entry name" value="DNA METHYLTRANSFERASE YEEA-RELATED"/>
    <property type="match status" value="1"/>
</dbReference>
<dbReference type="InterPro" id="IPR050953">
    <property type="entry name" value="N4_N6_ade-DNA_methylase"/>
</dbReference>
<dbReference type="PRINTS" id="PR00507">
    <property type="entry name" value="N12N6MTFRASE"/>
</dbReference>
<evidence type="ECO:0000256" key="1">
    <source>
        <dbReference type="ARBA" id="ARBA00011900"/>
    </source>
</evidence>
<dbReference type="PANTHER" id="PTHR33841:SF6">
    <property type="entry name" value="TYPE II METHYLTRANSFERASE M.HINDII"/>
    <property type="match status" value="1"/>
</dbReference>
<evidence type="ECO:0000256" key="4">
    <source>
        <dbReference type="ARBA" id="ARBA00022747"/>
    </source>
</evidence>
<keyword evidence="5" id="KW-0238">DNA-binding</keyword>
<dbReference type="GO" id="GO:0003677">
    <property type="term" value="F:DNA binding"/>
    <property type="evidence" value="ECO:0007669"/>
    <property type="project" value="UniProtKB-KW"/>
</dbReference>
<dbReference type="GO" id="GO:0009007">
    <property type="term" value="F:site-specific DNA-methyltransferase (adenine-specific) activity"/>
    <property type="evidence" value="ECO:0007669"/>
    <property type="project" value="UniProtKB-EC"/>
</dbReference>
<evidence type="ECO:0000256" key="6">
    <source>
        <dbReference type="ARBA" id="ARBA00047942"/>
    </source>
</evidence>
<dbReference type="EC" id="2.1.1.72" evidence="1"/>
<dbReference type="RefSeq" id="WP_006597433.1">
    <property type="nucleotide sequence ID" value="NZ_GL622359.1"/>
</dbReference>
<dbReference type="GO" id="GO:0032259">
    <property type="term" value="P:methylation"/>
    <property type="evidence" value="ECO:0007669"/>
    <property type="project" value="UniProtKB-KW"/>
</dbReference>
<evidence type="ECO:0000313" key="8">
    <source>
        <dbReference type="Proteomes" id="UP000004754"/>
    </source>
</evidence>
<dbReference type="AlphaFoldDB" id="E6MDD3"/>
<dbReference type="SUPFAM" id="SSF53335">
    <property type="entry name" value="S-adenosyl-L-methionine-dependent methyltransferases"/>
    <property type="match status" value="1"/>
</dbReference>
<comment type="caution">
    <text evidence="7">The sequence shown here is derived from an EMBL/GenBank/DDBJ whole genome shotgun (WGS) entry which is preliminary data.</text>
</comment>
<evidence type="ECO:0000256" key="3">
    <source>
        <dbReference type="ARBA" id="ARBA00022679"/>
    </source>
</evidence>
<organism evidence="7 8">
    <name type="scientific">Pseudoramibacter alactolyticus ATCC 23263</name>
    <dbReference type="NCBI Taxonomy" id="887929"/>
    <lineage>
        <taxon>Bacteria</taxon>
        <taxon>Bacillati</taxon>
        <taxon>Bacillota</taxon>
        <taxon>Clostridia</taxon>
        <taxon>Eubacteriales</taxon>
        <taxon>Eubacteriaceae</taxon>
        <taxon>Pseudoramibacter</taxon>
    </lineage>
</organism>
<dbReference type="EMBL" id="AEQN01000001">
    <property type="protein sequence ID" value="EFV02909.1"/>
    <property type="molecule type" value="Genomic_DNA"/>
</dbReference>